<dbReference type="AlphaFoldDB" id="B9ERB6"/>
<reference evidence="1 2" key="1">
    <citation type="journal article" date="2003" name="Nature">
        <title>Genome divergence in two Prochlorococcus ecotypes reflects oceanic niche differentiation.</title>
        <authorList>
            <person name="Rocap G."/>
            <person name="Larimer F.W."/>
            <person name="Lamerdin J.E."/>
            <person name="Malfatti S."/>
            <person name="Chain P."/>
            <person name="Ahlgren N.A."/>
            <person name="Arellano A."/>
            <person name="Coleman M."/>
            <person name="Hauser L."/>
            <person name="Hess W.R."/>
            <person name="Johnson Z.I."/>
            <person name="Land M.L."/>
            <person name="Lindell D."/>
            <person name="Post A.F."/>
            <person name="Regala W."/>
            <person name="Shah M."/>
            <person name="Shaw S.L."/>
            <person name="Steglich C."/>
            <person name="Sullivan M.B."/>
            <person name="Ting C.S."/>
            <person name="Tolonen A."/>
            <person name="Webb E.A."/>
            <person name="Zinser E.R."/>
            <person name="Chisholm S.W."/>
        </authorList>
    </citation>
    <scope>NUCLEOTIDE SEQUENCE [LARGE SCALE GENOMIC DNA]</scope>
    <source>
        <strain evidence="2">MIT 9313</strain>
    </source>
</reference>
<name>B9ERB6_PROMM</name>
<dbReference type="HOGENOM" id="CLU_3010704_0_0_3"/>
<dbReference type="EMBL" id="BX548175">
    <property type="protein sequence ID" value="CAX31798.1"/>
    <property type="molecule type" value="Genomic_DNA"/>
</dbReference>
<dbReference type="KEGG" id="pmt:PMT_2276"/>
<organism evidence="1 2">
    <name type="scientific">Prochlorococcus marinus (strain MIT 9313)</name>
    <dbReference type="NCBI Taxonomy" id="74547"/>
    <lineage>
        <taxon>Bacteria</taxon>
        <taxon>Bacillati</taxon>
        <taxon>Cyanobacteriota</taxon>
        <taxon>Cyanophyceae</taxon>
        <taxon>Synechococcales</taxon>
        <taxon>Prochlorococcaceae</taxon>
        <taxon>Prochlorococcus</taxon>
    </lineage>
</organism>
<keyword evidence="2" id="KW-1185">Reference proteome</keyword>
<proteinExistence type="predicted"/>
<protein>
    <submittedName>
        <fullName evidence="1">Uncharacterized protein</fullName>
    </submittedName>
</protein>
<gene>
    <name evidence="1" type="ordered locus">PMT_2276</name>
</gene>
<evidence type="ECO:0000313" key="1">
    <source>
        <dbReference type="EMBL" id="CAX31798.1"/>
    </source>
</evidence>
<dbReference type="Proteomes" id="UP000001423">
    <property type="component" value="Chromosome"/>
</dbReference>
<accession>B9ERB6</accession>
<sequence>MVEATLKRWLEASKPSVLISNQAQISRKCLNSISMNLQSKLFEPLGQWFFNQKSRC</sequence>
<evidence type="ECO:0000313" key="2">
    <source>
        <dbReference type="Proteomes" id="UP000001423"/>
    </source>
</evidence>